<sequence length="640" mass="69248">MAEKKLSSSSSFFFFFFFFFLRLLVEANAKLCPPCGSTPVPFPLSTGADCGDPSYKIRCVSASLVFDSLNGSYSITSISPATQRLVIRPAPFVSAGSCVNTDLPDQGIQLNNSLPFNVTSSNTIMLLNCTANLLQSPLNCTATSLCHVYADATADAVACRPLPICCTFVAGGSSTSYSIRLRQSGCSAYRSFVNLNPEGTPVAQWGQRAGVELQWASPREPVCGTQADCEGGSNTTCAADPTSGGSIRRCFCVNELVWDPISGICIHNVTDSGDGSNHAPLIAGVVSGFAGALLLVIAGFLIYRRQRRIRLARERLAKERQDILNANNSSGRSAKNFTAREIKKATSNFAADNLLGSGGFGEVFKGTLSDGTDIAVKCAKLGNVKSTEQVLNEVRVLSQVNHRFLVRLLGCCVDLDQPLMVYEFIPNGTLYDHLHGLRPLLPWRCRLAIAQQTAEGLAYLHSSAVPPIYHRDVKSSNILLDEKFNAKVADFGLSRLAEPGLSHVSTCAQGTLGYLDPEYYRNYQLTDKSDVYSYGVVLLELLTSQKAIDFSRGPDDVNLAVFVQRKVEEEKLMATVDGALKEGARQVELDTMKALGFLALGCLEEKRQNRPSMKEVAEEIEYIINILEAGGAEGQNSTGL</sequence>
<evidence type="ECO:0000256" key="13">
    <source>
        <dbReference type="SAM" id="Phobius"/>
    </source>
</evidence>
<dbReference type="InterPro" id="IPR001245">
    <property type="entry name" value="Ser-Thr/Tyr_kinase_cat_dom"/>
</dbReference>
<evidence type="ECO:0000256" key="9">
    <source>
        <dbReference type="ARBA" id="ARBA00022989"/>
    </source>
</evidence>
<evidence type="ECO:0000313" key="16">
    <source>
        <dbReference type="EMBL" id="WOL01997.1"/>
    </source>
</evidence>
<keyword evidence="2" id="KW-0723">Serine/threonine-protein kinase</keyword>
<keyword evidence="3" id="KW-0808">Transferase</keyword>
<dbReference type="SMART" id="SM00220">
    <property type="entry name" value="S_TKc"/>
    <property type="match status" value="1"/>
</dbReference>
<dbReference type="Pfam" id="PF13947">
    <property type="entry name" value="GUB_WAK_bind"/>
    <property type="match status" value="1"/>
</dbReference>
<dbReference type="FunFam" id="1.10.510.10:FF:000161">
    <property type="entry name" value="Wall-associated receptor kinase-like 20"/>
    <property type="match status" value="1"/>
</dbReference>
<organism evidence="16 17">
    <name type="scientific">Canna indica</name>
    <name type="common">Indian-shot</name>
    <dbReference type="NCBI Taxonomy" id="4628"/>
    <lineage>
        <taxon>Eukaryota</taxon>
        <taxon>Viridiplantae</taxon>
        <taxon>Streptophyta</taxon>
        <taxon>Embryophyta</taxon>
        <taxon>Tracheophyta</taxon>
        <taxon>Spermatophyta</taxon>
        <taxon>Magnoliopsida</taxon>
        <taxon>Liliopsida</taxon>
        <taxon>Zingiberales</taxon>
        <taxon>Cannaceae</taxon>
        <taxon>Canna</taxon>
    </lineage>
</organism>
<evidence type="ECO:0000256" key="12">
    <source>
        <dbReference type="PROSITE-ProRule" id="PRU10141"/>
    </source>
</evidence>
<dbReference type="InterPro" id="IPR025287">
    <property type="entry name" value="WAK_GUB"/>
</dbReference>
<feature type="transmembrane region" description="Helical" evidence="13">
    <location>
        <begin position="281"/>
        <end position="303"/>
    </location>
</feature>
<feature type="domain" description="Protein kinase" evidence="15">
    <location>
        <begin position="349"/>
        <end position="623"/>
    </location>
</feature>
<keyword evidence="10 13" id="KW-0472">Membrane</keyword>
<evidence type="ECO:0000256" key="1">
    <source>
        <dbReference type="ARBA" id="ARBA00004167"/>
    </source>
</evidence>
<keyword evidence="5 14" id="KW-0732">Signal</keyword>
<evidence type="ECO:0000256" key="2">
    <source>
        <dbReference type="ARBA" id="ARBA00022527"/>
    </source>
</evidence>
<feature type="signal peptide" evidence="14">
    <location>
        <begin position="1"/>
        <end position="29"/>
    </location>
</feature>
<dbReference type="Gene3D" id="3.30.200.20">
    <property type="entry name" value="Phosphorylase Kinase, domain 1"/>
    <property type="match status" value="1"/>
</dbReference>
<dbReference type="GO" id="GO:0030247">
    <property type="term" value="F:polysaccharide binding"/>
    <property type="evidence" value="ECO:0007669"/>
    <property type="project" value="InterPro"/>
</dbReference>
<evidence type="ECO:0000256" key="3">
    <source>
        <dbReference type="ARBA" id="ARBA00022679"/>
    </source>
</evidence>
<dbReference type="Gene3D" id="1.10.510.10">
    <property type="entry name" value="Transferase(Phosphotransferase) domain 1"/>
    <property type="match status" value="1"/>
</dbReference>
<evidence type="ECO:0000313" key="17">
    <source>
        <dbReference type="Proteomes" id="UP001327560"/>
    </source>
</evidence>
<feature type="chain" id="PRO_5042886476" description="Protein kinase domain-containing protein" evidence="14">
    <location>
        <begin position="30"/>
        <end position="640"/>
    </location>
</feature>
<protein>
    <recommendedName>
        <fullName evidence="15">Protein kinase domain-containing protein</fullName>
    </recommendedName>
</protein>
<dbReference type="EMBL" id="CP136892">
    <property type="protein sequence ID" value="WOL01997.1"/>
    <property type="molecule type" value="Genomic_DNA"/>
</dbReference>
<evidence type="ECO:0000256" key="4">
    <source>
        <dbReference type="ARBA" id="ARBA00022692"/>
    </source>
</evidence>
<evidence type="ECO:0000256" key="14">
    <source>
        <dbReference type="SAM" id="SignalP"/>
    </source>
</evidence>
<dbReference type="InterPro" id="IPR017441">
    <property type="entry name" value="Protein_kinase_ATP_BS"/>
</dbReference>
<evidence type="ECO:0000256" key="6">
    <source>
        <dbReference type="ARBA" id="ARBA00022741"/>
    </source>
</evidence>
<dbReference type="Pfam" id="PF07714">
    <property type="entry name" value="PK_Tyr_Ser-Thr"/>
    <property type="match status" value="1"/>
</dbReference>
<comment type="subcellular location">
    <subcellularLocation>
        <location evidence="1">Membrane</location>
        <topology evidence="1">Single-pass membrane protein</topology>
    </subcellularLocation>
</comment>
<keyword evidence="9 13" id="KW-1133">Transmembrane helix</keyword>
<reference evidence="16 17" key="1">
    <citation type="submission" date="2023-10" db="EMBL/GenBank/DDBJ databases">
        <title>Chromosome-scale genome assembly provides insights into flower coloration mechanisms of Canna indica.</title>
        <authorList>
            <person name="Li C."/>
        </authorList>
    </citation>
    <scope>NUCLEOTIDE SEQUENCE [LARGE SCALE GENOMIC DNA]</scope>
    <source>
        <tissue evidence="16">Flower</tissue>
    </source>
</reference>
<dbReference type="SUPFAM" id="SSF56112">
    <property type="entry name" value="Protein kinase-like (PK-like)"/>
    <property type="match status" value="1"/>
</dbReference>
<dbReference type="InterPro" id="IPR011009">
    <property type="entry name" value="Kinase-like_dom_sf"/>
</dbReference>
<keyword evidence="6 12" id="KW-0547">Nucleotide-binding</keyword>
<evidence type="ECO:0000256" key="5">
    <source>
        <dbReference type="ARBA" id="ARBA00022729"/>
    </source>
</evidence>
<dbReference type="GO" id="GO:0004674">
    <property type="term" value="F:protein serine/threonine kinase activity"/>
    <property type="evidence" value="ECO:0007669"/>
    <property type="project" value="UniProtKB-KW"/>
</dbReference>
<feature type="binding site" evidence="12">
    <location>
        <position position="377"/>
    </location>
    <ligand>
        <name>ATP</name>
        <dbReference type="ChEBI" id="CHEBI:30616"/>
    </ligand>
</feature>
<dbReference type="PROSITE" id="PS00107">
    <property type="entry name" value="PROTEIN_KINASE_ATP"/>
    <property type="match status" value="1"/>
</dbReference>
<accession>A0AAQ3K891</accession>
<gene>
    <name evidence="16" type="ORF">Cni_G10716</name>
</gene>
<evidence type="ECO:0000256" key="11">
    <source>
        <dbReference type="ARBA" id="ARBA00023180"/>
    </source>
</evidence>
<keyword evidence="8 12" id="KW-0067">ATP-binding</keyword>
<keyword evidence="4 13" id="KW-0812">Transmembrane</keyword>
<dbReference type="AlphaFoldDB" id="A0AAQ3K891"/>
<dbReference type="PANTHER" id="PTHR46008:SF25">
    <property type="entry name" value="PROTEIN KINASE DOMAIN-CONTAINING PROTEIN"/>
    <property type="match status" value="1"/>
</dbReference>
<dbReference type="FunFam" id="3.30.200.20:FF:000446">
    <property type="entry name" value="Wall-associated receptor kinase-like 20"/>
    <property type="match status" value="1"/>
</dbReference>
<evidence type="ECO:0000256" key="8">
    <source>
        <dbReference type="ARBA" id="ARBA00022840"/>
    </source>
</evidence>
<evidence type="ECO:0000259" key="15">
    <source>
        <dbReference type="PROSITE" id="PS50011"/>
    </source>
</evidence>
<proteinExistence type="predicted"/>
<dbReference type="PANTHER" id="PTHR46008">
    <property type="entry name" value="LEAF RUST 10 DISEASE-RESISTANCE LOCUS RECEPTOR-LIKE PROTEIN KINASE-LIKE 1.4"/>
    <property type="match status" value="1"/>
</dbReference>
<evidence type="ECO:0000256" key="10">
    <source>
        <dbReference type="ARBA" id="ARBA00023136"/>
    </source>
</evidence>
<keyword evidence="11" id="KW-0325">Glycoprotein</keyword>
<dbReference type="CDD" id="cd14066">
    <property type="entry name" value="STKc_IRAK"/>
    <property type="match status" value="1"/>
</dbReference>
<dbReference type="GO" id="GO:0005886">
    <property type="term" value="C:plasma membrane"/>
    <property type="evidence" value="ECO:0007669"/>
    <property type="project" value="UniProtKB-ARBA"/>
</dbReference>
<evidence type="ECO:0000256" key="7">
    <source>
        <dbReference type="ARBA" id="ARBA00022777"/>
    </source>
</evidence>
<dbReference type="GO" id="GO:0005524">
    <property type="term" value="F:ATP binding"/>
    <property type="evidence" value="ECO:0007669"/>
    <property type="project" value="UniProtKB-UniRule"/>
</dbReference>
<dbReference type="PROSITE" id="PS00108">
    <property type="entry name" value="PROTEIN_KINASE_ST"/>
    <property type="match status" value="1"/>
</dbReference>
<keyword evidence="17" id="KW-1185">Reference proteome</keyword>
<dbReference type="InterPro" id="IPR000719">
    <property type="entry name" value="Prot_kinase_dom"/>
</dbReference>
<name>A0AAQ3K891_9LILI</name>
<dbReference type="Proteomes" id="UP001327560">
    <property type="component" value="Chromosome 3"/>
</dbReference>
<dbReference type="InterPro" id="IPR008271">
    <property type="entry name" value="Ser/Thr_kinase_AS"/>
</dbReference>
<keyword evidence="7" id="KW-0418">Kinase</keyword>
<dbReference type="PROSITE" id="PS50011">
    <property type="entry name" value="PROTEIN_KINASE_DOM"/>
    <property type="match status" value="1"/>
</dbReference>